<feature type="region of interest" description="Disordered" evidence="1">
    <location>
        <begin position="233"/>
        <end position="268"/>
    </location>
</feature>
<dbReference type="InterPro" id="IPR026907">
    <property type="entry name" value="GCIP-like"/>
</dbReference>
<feature type="domain" description="Cyclin-D1-binding protein 1-like N-terminal" evidence="2">
    <location>
        <begin position="66"/>
        <end position="215"/>
    </location>
</feature>
<accession>A0A9P5GXT0</accession>
<dbReference type="OrthoDB" id="4088536at2759"/>
<keyword evidence="4" id="KW-1185">Reference proteome</keyword>
<name>A0A9P5GXT0_9HYPO</name>
<dbReference type="PANTHER" id="PTHR15492:SF1">
    <property type="entry name" value="CYCLIN-D1-BINDING PROTEIN 1"/>
    <property type="match status" value="1"/>
</dbReference>
<dbReference type="Proteomes" id="UP000722485">
    <property type="component" value="Unassembled WGS sequence"/>
</dbReference>
<reference evidence="3" key="1">
    <citation type="submission" date="2020-03" db="EMBL/GenBank/DDBJ databases">
        <title>Draft Genome Sequence of Cylindrodendrum hubeiense.</title>
        <authorList>
            <person name="Buettner E."/>
            <person name="Kellner H."/>
        </authorList>
    </citation>
    <scope>NUCLEOTIDE SEQUENCE</scope>
    <source>
        <strain evidence="3">IHI 201604</strain>
    </source>
</reference>
<feature type="compositionally biased region" description="Basic and acidic residues" evidence="1">
    <location>
        <begin position="233"/>
        <end position="248"/>
    </location>
</feature>
<gene>
    <name evidence="3" type="ORF">G7Z17_g11026</name>
</gene>
<dbReference type="AlphaFoldDB" id="A0A9P5GXT0"/>
<protein>
    <recommendedName>
        <fullName evidence="2">Cyclin-D1-binding protein 1-like N-terminal domain-containing protein</fullName>
    </recommendedName>
</protein>
<proteinExistence type="predicted"/>
<dbReference type="Pfam" id="PF13324">
    <property type="entry name" value="GCIP_N"/>
    <property type="match status" value="1"/>
</dbReference>
<dbReference type="PANTHER" id="PTHR15492">
    <property type="entry name" value="CYCLIN D1-BINDING PROTEIN 1"/>
    <property type="match status" value="1"/>
</dbReference>
<dbReference type="EMBL" id="JAANBB010000392">
    <property type="protein sequence ID" value="KAF7543085.1"/>
    <property type="molecule type" value="Genomic_DNA"/>
</dbReference>
<evidence type="ECO:0000259" key="2">
    <source>
        <dbReference type="Pfam" id="PF13324"/>
    </source>
</evidence>
<dbReference type="Gene3D" id="1.20.1410.10">
    <property type="entry name" value="I/LWEQ domain"/>
    <property type="match status" value="1"/>
</dbReference>
<evidence type="ECO:0000313" key="4">
    <source>
        <dbReference type="Proteomes" id="UP000722485"/>
    </source>
</evidence>
<evidence type="ECO:0000313" key="3">
    <source>
        <dbReference type="EMBL" id="KAF7543085.1"/>
    </source>
</evidence>
<dbReference type="InterPro" id="IPR049317">
    <property type="entry name" value="GCIP-like_N"/>
</dbReference>
<organism evidence="3 4">
    <name type="scientific">Cylindrodendrum hubeiense</name>
    <dbReference type="NCBI Taxonomy" id="595255"/>
    <lineage>
        <taxon>Eukaryota</taxon>
        <taxon>Fungi</taxon>
        <taxon>Dikarya</taxon>
        <taxon>Ascomycota</taxon>
        <taxon>Pezizomycotina</taxon>
        <taxon>Sordariomycetes</taxon>
        <taxon>Hypocreomycetidae</taxon>
        <taxon>Hypocreales</taxon>
        <taxon>Nectriaceae</taxon>
        <taxon>Cylindrodendrum</taxon>
    </lineage>
</organism>
<sequence>MAPTDAEALKALNTVIETASTLLQQLQTVLAGIHRNQNPSTEAKKSESDASSSPSAIDALALARDSTSLIRAHSTKLSLLIINEPFTPTAISTVVRELITGPIPGLASSIEVCDTNTYTSVLRRELAFRAQRVFIELGGLLQTVPKDGKILAGDKKDSFGSGGKGSLASTGVLWAACDDVIGLANMGVGGFFVKKAQEWRDTLKDVMEEMKEWGDEEPDDDDEDEDDVDELADKLGKTSVDKQDKQDMLDDFMNSQPTIPRDDPDGIRPRLETSLKRLRLIVLLYQAISKRRFKKLPPFPPTDATSDLPKRLDTTVKALQQLPDKFSDLATTFYDLDPEEIDEAMAQAFADAASVSELLSNGWDGSRDEFTEWTEKFQAEIKKA</sequence>
<evidence type="ECO:0000256" key="1">
    <source>
        <dbReference type="SAM" id="MobiDB-lite"/>
    </source>
</evidence>
<dbReference type="GO" id="GO:0005634">
    <property type="term" value="C:nucleus"/>
    <property type="evidence" value="ECO:0007669"/>
    <property type="project" value="TreeGrafter"/>
</dbReference>
<comment type="caution">
    <text evidence="3">The sequence shown here is derived from an EMBL/GenBank/DDBJ whole genome shotgun (WGS) entry which is preliminary data.</text>
</comment>